<dbReference type="OrthoDB" id="6466912at2"/>
<name>A0A140NEN5_PROSM</name>
<evidence type="ECO:0000256" key="1">
    <source>
        <dbReference type="SAM" id="SignalP"/>
    </source>
</evidence>
<gene>
    <name evidence="2" type="ordered locus">S70_00180</name>
</gene>
<dbReference type="InterPro" id="IPR036937">
    <property type="entry name" value="Adhesion_dom_fimbrial_sf"/>
</dbReference>
<dbReference type="PATRIC" id="fig|1157951.4.peg.38"/>
<feature type="chain" id="PRO_5007303700" evidence="1">
    <location>
        <begin position="29"/>
        <end position="206"/>
    </location>
</feature>
<dbReference type="SUPFAM" id="SSF49401">
    <property type="entry name" value="Bacterial adhesins"/>
    <property type="match status" value="1"/>
</dbReference>
<dbReference type="EMBL" id="CP003488">
    <property type="protein sequence ID" value="AFH91939.1"/>
    <property type="molecule type" value="Genomic_DNA"/>
</dbReference>
<dbReference type="KEGG" id="psi:S70_00180"/>
<reference evidence="3" key="2">
    <citation type="submission" date="2012-04" db="EMBL/GenBank/DDBJ databases">
        <title>Complete genome sequence of Providencia stuartii clinical isolate MRSN 2154.</title>
        <authorList>
            <person name="Clifford R.J."/>
            <person name="Hang J."/>
            <person name="Riley M.C."/>
            <person name="Onmus-Leone F."/>
            <person name="Kuschner R.A."/>
            <person name="Lesho E.P."/>
            <person name="Waterman P.E."/>
        </authorList>
    </citation>
    <scope>NUCLEOTIDE SEQUENCE [LARGE SCALE GENOMIC DNA]</scope>
    <source>
        <strain evidence="3">MRSN 2154</strain>
    </source>
</reference>
<dbReference type="GO" id="GO:0009289">
    <property type="term" value="C:pilus"/>
    <property type="evidence" value="ECO:0007669"/>
    <property type="project" value="InterPro"/>
</dbReference>
<dbReference type="GO" id="GO:0007155">
    <property type="term" value="P:cell adhesion"/>
    <property type="evidence" value="ECO:0007669"/>
    <property type="project" value="InterPro"/>
</dbReference>
<evidence type="ECO:0000313" key="2">
    <source>
        <dbReference type="EMBL" id="AFH91939.1"/>
    </source>
</evidence>
<dbReference type="InterPro" id="IPR008966">
    <property type="entry name" value="Adhesion_dom_sf"/>
</dbReference>
<reference evidence="2 3" key="1">
    <citation type="journal article" date="2012" name="J. Bacteriol.">
        <title>Complete Genome Sequence of Providencia stuartii Clinical Isolate MRSN 2154.</title>
        <authorList>
            <person name="Clifford R.J."/>
            <person name="Hang J."/>
            <person name="Riley M.C."/>
            <person name="Onmus-Leone F."/>
            <person name="Kuschner R.A."/>
            <person name="Lesho E.P."/>
            <person name="Waterman P.E."/>
        </authorList>
    </citation>
    <scope>NUCLEOTIDE SEQUENCE [LARGE SCALE GENOMIC DNA]</scope>
    <source>
        <strain evidence="2 3">MRSN 2154</strain>
    </source>
</reference>
<organism evidence="2 3">
    <name type="scientific">Providencia stuartii (strain MRSN 2154)</name>
    <dbReference type="NCBI Taxonomy" id="1157951"/>
    <lineage>
        <taxon>Bacteria</taxon>
        <taxon>Pseudomonadati</taxon>
        <taxon>Pseudomonadota</taxon>
        <taxon>Gammaproteobacteria</taxon>
        <taxon>Enterobacterales</taxon>
        <taxon>Morganellaceae</taxon>
        <taxon>Providencia</taxon>
    </lineage>
</organism>
<keyword evidence="1" id="KW-0732">Signal</keyword>
<dbReference type="AlphaFoldDB" id="A0A140NEN5"/>
<feature type="signal peptide" evidence="1">
    <location>
        <begin position="1"/>
        <end position="28"/>
    </location>
</feature>
<protein>
    <submittedName>
        <fullName evidence="2">Fimbrial-like protein</fullName>
    </submittedName>
</protein>
<dbReference type="HOGENOM" id="CLU_120460_0_0_6"/>
<accession>A0A140NEN5</accession>
<sequence>MQHMKKITSMLLLTSVLGISLTGYPAIAAQTTTTTITASIVGGACDISVPPSVPFGEVQAVDIINENGISEMFDIKLDACNGYGLTPSIKVTGDIDSSSGEDLFITPTSTSQGYGVLLSTAGNTYFAQNDNLAKNDTISAKGNDWNTKFASVLDGTIPMKATLSCGGCVDTKLKGGALNASITFNFYISRIQILDRVIGAIELRQD</sequence>
<proteinExistence type="predicted"/>
<evidence type="ECO:0000313" key="3">
    <source>
        <dbReference type="Proteomes" id="UP000005012"/>
    </source>
</evidence>
<dbReference type="Proteomes" id="UP000005012">
    <property type="component" value="Chromosome"/>
</dbReference>
<dbReference type="Gene3D" id="2.60.40.1090">
    <property type="entry name" value="Fimbrial-type adhesion domain"/>
    <property type="match status" value="1"/>
</dbReference>
<dbReference type="RefSeq" id="WP_014656014.1">
    <property type="nucleotide sequence ID" value="NC_017731.1"/>
</dbReference>